<sequence length="101" mass="10837">MTPWDVRRVSELDHIIMIIPSATSRQELNKDISAVICCNNVPGRTNELLAVEEIWAAAVVKEMHGCAKGGGDGSTKRSCSTVEGIGVSGLVEEIEVPMVDD</sequence>
<name>A0A0D9X937_9ORYZ</name>
<dbReference type="EnsemblPlants" id="LPERR08G15470.1">
    <property type="protein sequence ID" value="LPERR08G15470.1"/>
    <property type="gene ID" value="LPERR08G15470"/>
</dbReference>
<proteinExistence type="predicted"/>
<dbReference type="Gramene" id="LPERR08G15470.1">
    <property type="protein sequence ID" value="LPERR08G15470.1"/>
    <property type="gene ID" value="LPERR08G15470"/>
</dbReference>
<keyword evidence="2" id="KW-1185">Reference proteome</keyword>
<evidence type="ECO:0000313" key="1">
    <source>
        <dbReference type="EnsemblPlants" id="LPERR08G15470.1"/>
    </source>
</evidence>
<dbReference type="Proteomes" id="UP000032180">
    <property type="component" value="Chromosome 8"/>
</dbReference>
<protein>
    <submittedName>
        <fullName evidence="1">Uncharacterized protein</fullName>
    </submittedName>
</protein>
<dbReference type="AlphaFoldDB" id="A0A0D9X937"/>
<evidence type="ECO:0000313" key="2">
    <source>
        <dbReference type="Proteomes" id="UP000032180"/>
    </source>
</evidence>
<reference evidence="2" key="2">
    <citation type="submission" date="2013-12" db="EMBL/GenBank/DDBJ databases">
        <authorList>
            <person name="Yu Y."/>
            <person name="Lee S."/>
            <person name="de Baynast K."/>
            <person name="Wissotski M."/>
            <person name="Liu L."/>
            <person name="Talag J."/>
            <person name="Goicoechea J."/>
            <person name="Angelova A."/>
            <person name="Jetty R."/>
            <person name="Kudrna D."/>
            <person name="Golser W."/>
            <person name="Rivera L."/>
            <person name="Zhang J."/>
            <person name="Wing R."/>
        </authorList>
    </citation>
    <scope>NUCLEOTIDE SEQUENCE</scope>
</reference>
<organism evidence="1 2">
    <name type="scientific">Leersia perrieri</name>
    <dbReference type="NCBI Taxonomy" id="77586"/>
    <lineage>
        <taxon>Eukaryota</taxon>
        <taxon>Viridiplantae</taxon>
        <taxon>Streptophyta</taxon>
        <taxon>Embryophyta</taxon>
        <taxon>Tracheophyta</taxon>
        <taxon>Spermatophyta</taxon>
        <taxon>Magnoliopsida</taxon>
        <taxon>Liliopsida</taxon>
        <taxon>Poales</taxon>
        <taxon>Poaceae</taxon>
        <taxon>BOP clade</taxon>
        <taxon>Oryzoideae</taxon>
        <taxon>Oryzeae</taxon>
        <taxon>Oryzinae</taxon>
        <taxon>Leersia</taxon>
    </lineage>
</organism>
<accession>A0A0D9X937</accession>
<reference evidence="1" key="3">
    <citation type="submission" date="2015-04" db="UniProtKB">
        <authorList>
            <consortium name="EnsemblPlants"/>
        </authorList>
    </citation>
    <scope>IDENTIFICATION</scope>
</reference>
<reference evidence="1 2" key="1">
    <citation type="submission" date="2012-08" db="EMBL/GenBank/DDBJ databases">
        <title>Oryza genome evolution.</title>
        <authorList>
            <person name="Wing R.A."/>
        </authorList>
    </citation>
    <scope>NUCLEOTIDE SEQUENCE</scope>
</reference>
<dbReference type="HOGENOM" id="CLU_2295748_0_0_1"/>